<evidence type="ECO:0000256" key="1">
    <source>
        <dbReference type="SAM" id="MobiDB-lite"/>
    </source>
</evidence>
<evidence type="ECO:0000313" key="2">
    <source>
        <dbReference type="EMBL" id="ETO06977.1"/>
    </source>
</evidence>
<protein>
    <submittedName>
        <fullName evidence="2">Uncharacterized protein</fullName>
    </submittedName>
</protein>
<feature type="compositionally biased region" description="Basic and acidic residues" evidence="1">
    <location>
        <begin position="160"/>
        <end position="222"/>
    </location>
</feature>
<proteinExistence type="predicted"/>
<name>X6M0P8_RETFI</name>
<feature type="compositionally biased region" description="Polar residues" evidence="1">
    <location>
        <begin position="109"/>
        <end position="118"/>
    </location>
</feature>
<evidence type="ECO:0000313" key="3">
    <source>
        <dbReference type="Proteomes" id="UP000023152"/>
    </source>
</evidence>
<feature type="compositionally biased region" description="Basic and acidic residues" evidence="1">
    <location>
        <begin position="140"/>
        <end position="152"/>
    </location>
</feature>
<dbReference type="EMBL" id="ASPP01026643">
    <property type="protein sequence ID" value="ETO06977.1"/>
    <property type="molecule type" value="Genomic_DNA"/>
</dbReference>
<feature type="compositionally biased region" description="Low complexity" evidence="1">
    <location>
        <begin position="64"/>
        <end position="81"/>
    </location>
</feature>
<gene>
    <name evidence="2" type="ORF">RFI_30415</name>
</gene>
<reference evidence="2 3" key="1">
    <citation type="journal article" date="2013" name="Curr. Biol.">
        <title>The Genome of the Foraminiferan Reticulomyxa filosa.</title>
        <authorList>
            <person name="Glockner G."/>
            <person name="Hulsmann N."/>
            <person name="Schleicher M."/>
            <person name="Noegel A.A."/>
            <person name="Eichinger L."/>
            <person name="Gallinger C."/>
            <person name="Pawlowski J."/>
            <person name="Sierra R."/>
            <person name="Euteneuer U."/>
            <person name="Pillet L."/>
            <person name="Moustafa A."/>
            <person name="Platzer M."/>
            <person name="Groth M."/>
            <person name="Szafranski K."/>
            <person name="Schliwa M."/>
        </authorList>
    </citation>
    <scope>NUCLEOTIDE SEQUENCE [LARGE SCALE GENOMIC DNA]</scope>
</reference>
<comment type="caution">
    <text evidence="2">The sequence shown here is derived from an EMBL/GenBank/DDBJ whole genome shotgun (WGS) entry which is preliminary data.</text>
</comment>
<feature type="compositionally biased region" description="Basic residues" evidence="1">
    <location>
        <begin position="124"/>
        <end position="133"/>
    </location>
</feature>
<dbReference type="AlphaFoldDB" id="X6M0P8"/>
<dbReference type="Proteomes" id="UP000023152">
    <property type="component" value="Unassembled WGS sequence"/>
</dbReference>
<sequence length="421" mass="48541">MSKSGFPIVDKSALIDAPLGSAAFARIFGDFGRGRERSRVGPGKGYRGRGMAMRRDNRMGHGNYPYSSYQHHQYQQQHSQYPVPPPPHPSSSSSSSSPHSYQYPHPRQYQYNNSSGVSMTPYGRGRKPFRGRQYHTNNRWRYDRNEWKRGGREGSGGGGGRDHSRGETRQKNTYPEREGKFNDRRSHDTKSDKVEGRQNARSKDAHKDDDTRSRSRSNKSDDIESTISDYVFEREKKDEKHQNQHNKRKNSIDRRDKSIDRLLTMSPRFDGSESSDSMFLPTTPGRFQCDIFPFNRREATSEYDSEYWRGGNDEWYYHKRDNESEMVYGQGGDEADETEVWKLEGGAVGQNVNDANIASSPGNDDPVNEKNFEEEFNQMELIQSICKNLRGTCNEITGECHCYDDKPKDQVLEENEDNFEI</sequence>
<feature type="region of interest" description="Disordered" evidence="1">
    <location>
        <begin position="33"/>
        <end position="258"/>
    </location>
</feature>
<feature type="compositionally biased region" description="Basic and acidic residues" evidence="1">
    <location>
        <begin position="231"/>
        <end position="242"/>
    </location>
</feature>
<feature type="compositionally biased region" description="Low complexity" evidence="1">
    <location>
        <begin position="90"/>
        <end position="106"/>
    </location>
</feature>
<keyword evidence="3" id="KW-1185">Reference proteome</keyword>
<organism evidence="2 3">
    <name type="scientific">Reticulomyxa filosa</name>
    <dbReference type="NCBI Taxonomy" id="46433"/>
    <lineage>
        <taxon>Eukaryota</taxon>
        <taxon>Sar</taxon>
        <taxon>Rhizaria</taxon>
        <taxon>Retaria</taxon>
        <taxon>Foraminifera</taxon>
        <taxon>Monothalamids</taxon>
        <taxon>Reticulomyxidae</taxon>
        <taxon>Reticulomyxa</taxon>
    </lineage>
</organism>
<accession>X6M0P8</accession>